<comment type="caution">
    <text evidence="10">The sequence shown here is derived from an EMBL/GenBank/DDBJ whole genome shotgun (WGS) entry which is preliminary data.</text>
</comment>
<comment type="function">
    <text evidence="7">SbcCD cleaves DNA hairpin structures. These structures can inhibit DNA replication and are intermediates in certain DNA recombination reactions. The complex acts as a 3'-&gt;5' double strand exonuclease that can open hairpins. It also has a 5' single-strand endonuclease activity.</text>
</comment>
<evidence type="ECO:0000313" key="11">
    <source>
        <dbReference type="Proteomes" id="UP001589758"/>
    </source>
</evidence>
<dbReference type="PANTHER" id="PTHR30337:SF0">
    <property type="entry name" value="NUCLEASE SBCCD SUBUNIT D"/>
    <property type="match status" value="1"/>
</dbReference>
<reference evidence="10 11" key="1">
    <citation type="submission" date="2024-09" db="EMBL/GenBank/DDBJ databases">
        <authorList>
            <person name="Sun Q."/>
            <person name="Mori K."/>
        </authorList>
    </citation>
    <scope>NUCLEOTIDE SEQUENCE [LARGE SCALE GENOMIC DNA]</scope>
    <source>
        <strain evidence="10 11">CCM 8545</strain>
    </source>
</reference>
<feature type="domain" description="Calcineurin-like phosphoesterase" evidence="8">
    <location>
        <begin position="1"/>
        <end position="240"/>
    </location>
</feature>
<evidence type="ECO:0000256" key="2">
    <source>
        <dbReference type="ARBA" id="ARBA00011322"/>
    </source>
</evidence>
<feature type="domain" description="Nuclease SbcCD subunit D C-terminal" evidence="9">
    <location>
        <begin position="297"/>
        <end position="393"/>
    </location>
</feature>
<sequence>MKILHTSDWHLGRTLYGKKRDIEFAQFLAWLKDTINQQKIDILLVAGDIFDTTTPSHNAQSLYYQFLCDVASTGCQHIVIIAGNHDSPSFLNAPKSILSHLNVHVVGAKSDSVTEEVLLLENKKDLSSPLAIICAVPYLRDKDLRQQNSGESIDEKQQKLVEGLKQHYHSVCKEAVLLQEKLLEMGQTKVPIIGMGHLFAAGGITTEGDGVRDLYVGNLAHISAEAFPKELDYVALGHLHSHQLVGKHSHIRYSGSPIAMGFGEANQTKKVLIVEFTPVTSKTESVTFTIEEIVIPVFQPLVRIEGDLDKILHALDDLLARKSTAWVEVEYNAKTLVPDLRRIIDSHIEGSFLEIRRIKNRLIFDSILKREKETETLEDLTPLDIFKRCLEANNVIDEKEQSELISLFNESLYAIENMKHNDEDES</sequence>
<dbReference type="InterPro" id="IPR004593">
    <property type="entry name" value="SbcD"/>
</dbReference>
<keyword evidence="7" id="KW-0233">DNA recombination</keyword>
<dbReference type="InterPro" id="IPR026843">
    <property type="entry name" value="SbcD_C"/>
</dbReference>
<evidence type="ECO:0000313" key="10">
    <source>
        <dbReference type="EMBL" id="MFC0180130.1"/>
    </source>
</evidence>
<keyword evidence="5 7" id="KW-0378">Hydrolase</keyword>
<dbReference type="InterPro" id="IPR029052">
    <property type="entry name" value="Metallo-depent_PP-like"/>
</dbReference>
<gene>
    <name evidence="7" type="primary">sbcD</name>
    <name evidence="10" type="ORF">ACFFIT_08560</name>
</gene>
<dbReference type="GO" id="GO:0004527">
    <property type="term" value="F:exonuclease activity"/>
    <property type="evidence" value="ECO:0007669"/>
    <property type="project" value="UniProtKB-KW"/>
</dbReference>
<name>A0ABV6CDD1_9GAMM</name>
<dbReference type="Gene3D" id="3.30.160.720">
    <property type="match status" value="1"/>
</dbReference>
<evidence type="ECO:0000256" key="1">
    <source>
        <dbReference type="ARBA" id="ARBA00010555"/>
    </source>
</evidence>
<keyword evidence="7" id="KW-0235">DNA replication</keyword>
<dbReference type="SUPFAM" id="SSF56300">
    <property type="entry name" value="Metallo-dependent phosphatases"/>
    <property type="match status" value="1"/>
</dbReference>
<proteinExistence type="inferred from homology"/>
<dbReference type="EMBL" id="JBHLXE010000092">
    <property type="protein sequence ID" value="MFC0180130.1"/>
    <property type="molecule type" value="Genomic_DNA"/>
</dbReference>
<dbReference type="Gene3D" id="3.60.21.10">
    <property type="match status" value="1"/>
</dbReference>
<organism evidence="10 11">
    <name type="scientific">Thorsellia kenyensis</name>
    <dbReference type="NCBI Taxonomy" id="1549888"/>
    <lineage>
        <taxon>Bacteria</taxon>
        <taxon>Pseudomonadati</taxon>
        <taxon>Pseudomonadota</taxon>
        <taxon>Gammaproteobacteria</taxon>
        <taxon>Enterobacterales</taxon>
        <taxon>Thorselliaceae</taxon>
        <taxon>Thorsellia</taxon>
    </lineage>
</organism>
<dbReference type="InterPro" id="IPR004843">
    <property type="entry name" value="Calcineurin-like_PHP"/>
</dbReference>
<dbReference type="Pfam" id="PF00149">
    <property type="entry name" value="Metallophos"/>
    <property type="match status" value="1"/>
</dbReference>
<dbReference type="RefSeq" id="WP_385877246.1">
    <property type="nucleotide sequence ID" value="NZ_JBHLXE010000092.1"/>
</dbReference>
<evidence type="ECO:0000256" key="5">
    <source>
        <dbReference type="ARBA" id="ARBA00022801"/>
    </source>
</evidence>
<dbReference type="Pfam" id="PF12320">
    <property type="entry name" value="SbcD_C"/>
    <property type="match status" value="1"/>
</dbReference>
<protein>
    <recommendedName>
        <fullName evidence="3 7">Nuclease SbcCD subunit D</fullName>
    </recommendedName>
</protein>
<comment type="similarity">
    <text evidence="1 7">Belongs to the SbcD family.</text>
</comment>
<dbReference type="CDD" id="cd00840">
    <property type="entry name" value="MPP_Mre11_N"/>
    <property type="match status" value="1"/>
</dbReference>
<evidence type="ECO:0000256" key="4">
    <source>
        <dbReference type="ARBA" id="ARBA00022722"/>
    </source>
</evidence>
<dbReference type="Proteomes" id="UP001589758">
    <property type="component" value="Unassembled WGS sequence"/>
</dbReference>
<keyword evidence="6 7" id="KW-0269">Exonuclease</keyword>
<evidence type="ECO:0000256" key="7">
    <source>
        <dbReference type="RuleBase" id="RU363069"/>
    </source>
</evidence>
<evidence type="ECO:0000259" key="8">
    <source>
        <dbReference type="Pfam" id="PF00149"/>
    </source>
</evidence>
<evidence type="ECO:0000259" key="9">
    <source>
        <dbReference type="Pfam" id="PF12320"/>
    </source>
</evidence>
<dbReference type="InterPro" id="IPR050535">
    <property type="entry name" value="DNA_Repair-Maintenance_Comp"/>
</dbReference>
<evidence type="ECO:0000256" key="6">
    <source>
        <dbReference type="ARBA" id="ARBA00022839"/>
    </source>
</evidence>
<comment type="subunit">
    <text evidence="2 7">Heterodimer of SbcC and SbcD.</text>
</comment>
<keyword evidence="4 7" id="KW-0540">Nuclease</keyword>
<keyword evidence="11" id="KW-1185">Reference proteome</keyword>
<keyword evidence="7" id="KW-0255">Endonuclease</keyword>
<evidence type="ECO:0000256" key="3">
    <source>
        <dbReference type="ARBA" id="ARBA00013365"/>
    </source>
</evidence>
<dbReference type="PANTHER" id="PTHR30337">
    <property type="entry name" value="COMPONENT OF ATP-DEPENDENT DSDNA EXONUCLEASE"/>
    <property type="match status" value="1"/>
</dbReference>
<dbReference type="InterPro" id="IPR041796">
    <property type="entry name" value="Mre11_N"/>
</dbReference>
<dbReference type="NCBIfam" id="TIGR00619">
    <property type="entry name" value="sbcd"/>
    <property type="match status" value="1"/>
</dbReference>
<accession>A0ABV6CDD1</accession>